<protein>
    <submittedName>
        <fullName evidence="8">Very short patch repair endonuclease</fullName>
    </submittedName>
</protein>
<dbReference type="CDD" id="cd00221">
    <property type="entry name" value="Vsr"/>
    <property type="match status" value="1"/>
</dbReference>
<feature type="compositionally biased region" description="Low complexity" evidence="7">
    <location>
        <begin position="186"/>
        <end position="202"/>
    </location>
</feature>
<evidence type="ECO:0000256" key="2">
    <source>
        <dbReference type="ARBA" id="ARBA00022759"/>
    </source>
</evidence>
<reference evidence="8 9" key="1">
    <citation type="submission" date="2024-04" db="EMBL/GenBank/DDBJ databases">
        <title>Polymorphospora sp. isolated from Baiyangdian Lake in Xiong'an New Area.</title>
        <authorList>
            <person name="Zhang X."/>
            <person name="Liu J."/>
        </authorList>
    </citation>
    <scope>NUCLEOTIDE SEQUENCE [LARGE SCALE GENOMIC DNA]</scope>
    <source>
        <strain evidence="8 9">2-325</strain>
    </source>
</reference>
<dbReference type="RefSeq" id="WP_375734017.1">
    <property type="nucleotide sequence ID" value="NZ_JBCGDC010000023.1"/>
</dbReference>
<dbReference type="SUPFAM" id="SSF52980">
    <property type="entry name" value="Restriction endonuclease-like"/>
    <property type="match status" value="1"/>
</dbReference>
<accession>A0ABV5CNL0</accession>
<proteinExistence type="inferred from homology"/>
<evidence type="ECO:0000256" key="1">
    <source>
        <dbReference type="ARBA" id="ARBA00022722"/>
    </source>
</evidence>
<evidence type="ECO:0000313" key="9">
    <source>
        <dbReference type="Proteomes" id="UP001582793"/>
    </source>
</evidence>
<keyword evidence="3" id="KW-0227">DNA damage</keyword>
<dbReference type="GO" id="GO:0004519">
    <property type="term" value="F:endonuclease activity"/>
    <property type="evidence" value="ECO:0007669"/>
    <property type="project" value="UniProtKB-KW"/>
</dbReference>
<comment type="similarity">
    <text evidence="6">Belongs to the Vsr family.</text>
</comment>
<dbReference type="EMBL" id="JBCGDC010000023">
    <property type="protein sequence ID" value="MFB6393590.1"/>
    <property type="molecule type" value="Genomic_DNA"/>
</dbReference>
<feature type="compositionally biased region" description="Pro residues" evidence="7">
    <location>
        <begin position="216"/>
        <end position="226"/>
    </location>
</feature>
<keyword evidence="9" id="KW-1185">Reference proteome</keyword>
<feature type="region of interest" description="Disordered" evidence="7">
    <location>
        <begin position="19"/>
        <end position="42"/>
    </location>
</feature>
<keyword evidence="1" id="KW-0540">Nuclease</keyword>
<dbReference type="InterPro" id="IPR011335">
    <property type="entry name" value="Restrct_endonuc-II-like"/>
</dbReference>
<dbReference type="Gene3D" id="3.40.960.10">
    <property type="entry name" value="VSR Endonuclease"/>
    <property type="match status" value="1"/>
</dbReference>
<evidence type="ECO:0000313" key="8">
    <source>
        <dbReference type="EMBL" id="MFB6393590.1"/>
    </source>
</evidence>
<evidence type="ECO:0000256" key="4">
    <source>
        <dbReference type="ARBA" id="ARBA00022801"/>
    </source>
</evidence>
<name>A0ABV5CNL0_9ACTN</name>
<evidence type="ECO:0000256" key="3">
    <source>
        <dbReference type="ARBA" id="ARBA00022763"/>
    </source>
</evidence>
<evidence type="ECO:0000256" key="6">
    <source>
        <dbReference type="ARBA" id="ARBA00029466"/>
    </source>
</evidence>
<keyword evidence="4" id="KW-0378">Hydrolase</keyword>
<dbReference type="Proteomes" id="UP001582793">
    <property type="component" value="Unassembled WGS sequence"/>
</dbReference>
<sequence length="226" mass="24925">MFPGGDRCLRVSRKLEMPAGFSPEHVPPNQQGGRPIPAHHRAQPSGRIMADHLSKQGRSRVMAAIRSANTKPELLLRKGLRSAGALGYRLHVRSLPGKPDIAYTRWRLAIFVDGVFWHGHPDHFNPATASPYWREKIARNQDRDRRVSAELAGMGWTVIRLWDLDVKRDLDAAVRRVTQELAALGRSVAASPPAGAPSDNGPLQESSMRVEWPVTPGKPPAAPAEL</sequence>
<comment type="caution">
    <text evidence="8">The sequence shown here is derived from an EMBL/GenBank/DDBJ whole genome shotgun (WGS) entry which is preliminary data.</text>
</comment>
<dbReference type="Pfam" id="PF03852">
    <property type="entry name" value="Vsr"/>
    <property type="match status" value="1"/>
</dbReference>
<dbReference type="InterPro" id="IPR004603">
    <property type="entry name" value="DNA_mismatch_endonuc_vsr"/>
</dbReference>
<keyword evidence="5" id="KW-0234">DNA repair</keyword>
<gene>
    <name evidence="8" type="ORF">AAFH96_10785</name>
</gene>
<evidence type="ECO:0000256" key="5">
    <source>
        <dbReference type="ARBA" id="ARBA00023204"/>
    </source>
</evidence>
<keyword evidence="2 8" id="KW-0255">Endonuclease</keyword>
<feature type="region of interest" description="Disordered" evidence="7">
    <location>
        <begin position="186"/>
        <end position="226"/>
    </location>
</feature>
<dbReference type="NCBIfam" id="TIGR00632">
    <property type="entry name" value="vsr"/>
    <property type="match status" value="1"/>
</dbReference>
<organism evidence="8 9">
    <name type="scientific">Polymorphospora lycopeni</name>
    <dbReference type="NCBI Taxonomy" id="3140240"/>
    <lineage>
        <taxon>Bacteria</taxon>
        <taxon>Bacillati</taxon>
        <taxon>Actinomycetota</taxon>
        <taxon>Actinomycetes</taxon>
        <taxon>Micromonosporales</taxon>
        <taxon>Micromonosporaceae</taxon>
        <taxon>Polymorphospora</taxon>
    </lineage>
</organism>
<evidence type="ECO:0000256" key="7">
    <source>
        <dbReference type="SAM" id="MobiDB-lite"/>
    </source>
</evidence>